<evidence type="ECO:0000313" key="2">
    <source>
        <dbReference type="EMBL" id="HIS36973.1"/>
    </source>
</evidence>
<dbReference type="AlphaFoldDB" id="A0A9D1EZV7"/>
<feature type="domain" description="Shedu protein SduA C-terminal" evidence="1">
    <location>
        <begin position="165"/>
        <end position="313"/>
    </location>
</feature>
<proteinExistence type="predicted"/>
<sequence length="341" mass="39243">MDAKIKGWKIVKTTINGQEYIQSATLKEGPRSKTTAVFFRNKHKTTDDYIISLKISHNTKDSRGWIIEKPDKTITLSNEQIDNLIAYIQENYAPLSLGENSYISLSDDNLSMVLRQVTELGLSDEDMVDKLYESGVLTTNLSIAITAAERKTVIQEFERNIPLDNSESFWQDWFGQQKWILGSDYIKILTERTIDEHHIADYIMQSVDGFLDLVEIKKPDLRFWTEPDSHGNYRPSAGLVAAITQCLNYIYRVERKADSDDFRERVGGVRTVKPKCMLVYGRSNDWNDKQYEAFRILNAAYNQINIITYDQLLDRAKGLLGMNTVQTYTIQTFDDGDDIPF</sequence>
<organism evidence="2 3">
    <name type="scientific">Candidatus Scatousia excrementigallinarum</name>
    <dbReference type="NCBI Taxonomy" id="2840935"/>
    <lineage>
        <taxon>Bacteria</taxon>
        <taxon>Candidatus Scatousia</taxon>
    </lineage>
</organism>
<dbReference type="InterPro" id="IPR025359">
    <property type="entry name" value="SduA_C"/>
</dbReference>
<name>A0A9D1EZV7_9BACT</name>
<dbReference type="Proteomes" id="UP000823928">
    <property type="component" value="Unassembled WGS sequence"/>
</dbReference>
<reference evidence="2" key="1">
    <citation type="submission" date="2020-10" db="EMBL/GenBank/DDBJ databases">
        <authorList>
            <person name="Gilroy R."/>
        </authorList>
    </citation>
    <scope>NUCLEOTIDE SEQUENCE</scope>
    <source>
        <strain evidence="2">6276</strain>
    </source>
</reference>
<evidence type="ECO:0000313" key="3">
    <source>
        <dbReference type="Proteomes" id="UP000823928"/>
    </source>
</evidence>
<evidence type="ECO:0000259" key="1">
    <source>
        <dbReference type="Pfam" id="PF14082"/>
    </source>
</evidence>
<gene>
    <name evidence="2" type="ORF">IAC10_10165</name>
</gene>
<comment type="caution">
    <text evidence="2">The sequence shown here is derived from an EMBL/GenBank/DDBJ whole genome shotgun (WGS) entry which is preliminary data.</text>
</comment>
<reference evidence="2" key="2">
    <citation type="journal article" date="2021" name="PeerJ">
        <title>Extensive microbial diversity within the chicken gut microbiome revealed by metagenomics and culture.</title>
        <authorList>
            <person name="Gilroy R."/>
            <person name="Ravi A."/>
            <person name="Getino M."/>
            <person name="Pursley I."/>
            <person name="Horton D.L."/>
            <person name="Alikhan N.F."/>
            <person name="Baker D."/>
            <person name="Gharbi K."/>
            <person name="Hall N."/>
            <person name="Watson M."/>
            <person name="Adriaenssens E.M."/>
            <person name="Foster-Nyarko E."/>
            <person name="Jarju S."/>
            <person name="Secka A."/>
            <person name="Antonio M."/>
            <person name="Oren A."/>
            <person name="Chaudhuri R.R."/>
            <person name="La Ragione R."/>
            <person name="Hildebrand F."/>
            <person name="Pallen M.J."/>
        </authorList>
    </citation>
    <scope>NUCLEOTIDE SEQUENCE</scope>
    <source>
        <strain evidence="2">6276</strain>
    </source>
</reference>
<accession>A0A9D1EZV7</accession>
<dbReference type="EMBL" id="DVIU01000202">
    <property type="protein sequence ID" value="HIS36973.1"/>
    <property type="molecule type" value="Genomic_DNA"/>
</dbReference>
<dbReference type="Pfam" id="PF14082">
    <property type="entry name" value="SduA_C"/>
    <property type="match status" value="1"/>
</dbReference>
<protein>
    <submittedName>
        <fullName evidence="2">DUF4263 domain-containing protein</fullName>
    </submittedName>
</protein>